<dbReference type="NCBIfam" id="NF033927">
    <property type="entry name" value="alph_xenorhab_B"/>
    <property type="match status" value="1"/>
</dbReference>
<name>A0ABW7LUB6_9PSED</name>
<comment type="caution">
    <text evidence="1">The sequence shown here is derived from an EMBL/GenBank/DDBJ whole genome shotgun (WGS) entry which is preliminary data.</text>
</comment>
<evidence type="ECO:0000313" key="1">
    <source>
        <dbReference type="EMBL" id="MFH6565195.1"/>
    </source>
</evidence>
<gene>
    <name evidence="1" type="ORF">ACHMWK_04265</name>
</gene>
<proteinExistence type="predicted"/>
<reference evidence="1 2" key="1">
    <citation type="submission" date="2024-10" db="EMBL/GenBank/DDBJ databases">
        <title>Aeromonas and Pseudomonas from the Cagarras Archipelago, Rio de Janeiro, Brazil.</title>
        <authorList>
            <person name="Canellas A.L.B."/>
            <person name="Laport M.S."/>
        </authorList>
    </citation>
    <scope>NUCLEOTIDE SEQUENCE [LARGE SCALE GENOMIC DNA]</scope>
    <source>
        <strain evidence="1 2">CPF-4</strain>
    </source>
</reference>
<dbReference type="InterPro" id="IPR047760">
    <property type="entry name" value="XaxB-like"/>
</dbReference>
<organism evidence="1 2">
    <name type="scientific">Pseudomonas kulmbachensis</name>
    <dbReference type="NCBI Taxonomy" id="3043408"/>
    <lineage>
        <taxon>Bacteria</taxon>
        <taxon>Pseudomonadati</taxon>
        <taxon>Pseudomonadota</taxon>
        <taxon>Gammaproteobacteria</taxon>
        <taxon>Pseudomonadales</taxon>
        <taxon>Pseudomonadaceae</taxon>
        <taxon>Pseudomonas</taxon>
    </lineage>
</organism>
<sequence length="344" mass="38821">MNKGTEIMNREIGLMVYENPDMPGVFAGLKKFNAVAVNREYDFIPSLQERLSLAARCLSHSARVIVEHVRSLDVKVENAGLDELLEQWVAIQAHTELTVEVQSAALKVLNDAFAQRVGRIASAVTAAKEQIVLRVEEGGGLNLEHYSDPLLAYDAVRLEELEQQALTLQVEEDRLRADKQVLDAAVAVLQSRTWLEHVRDLLPTAEQIQTLVTTTQVGKVEADVVTAAIARVVQYLGFFDGGYRLFSLTVARNKITEKLYDLRVLQNKNRTDARSFKERAEKIRRHTELVEARAYWVENLRLVAQGLSVFLARVRATTEVNEHSMLQASAELSGFQRFLRRISR</sequence>
<dbReference type="EMBL" id="JBINXB010000003">
    <property type="protein sequence ID" value="MFH6565195.1"/>
    <property type="molecule type" value="Genomic_DNA"/>
</dbReference>
<keyword evidence="2" id="KW-1185">Reference proteome</keyword>
<dbReference type="Proteomes" id="UP001609821">
    <property type="component" value="Unassembled WGS sequence"/>
</dbReference>
<evidence type="ECO:0000313" key="2">
    <source>
        <dbReference type="Proteomes" id="UP001609821"/>
    </source>
</evidence>
<dbReference type="RefSeq" id="WP_395246643.1">
    <property type="nucleotide sequence ID" value="NZ_JBINXA010000004.1"/>
</dbReference>
<protein>
    <submittedName>
        <fullName evidence="1">Alpha-xenorhabdolysin family binary toxin subunit B</fullName>
    </submittedName>
</protein>
<accession>A0ABW7LUB6</accession>